<name>A0ABV5F0A0_9FLAO</name>
<feature type="domain" description="Sulfotransferase" evidence="1">
    <location>
        <begin position="4"/>
        <end position="191"/>
    </location>
</feature>
<keyword evidence="3" id="KW-1185">Reference proteome</keyword>
<sequence length="290" mass="33927">MTKPQVFHIGIPKSGTTTLQNILNNDDRLFVSRSSVFTTKDWWFKGSALNTSTDKIVIESNETIISGGFNKVKFIQVVERLYRTNKNAQVVVTIREQRSALNSMFKYHIKNNYEGVESFQNWLYNSNLGMDYISLCMYSNIAKTLLAYFPKEQIHFLFFEELKINPILFYEKIYAIIGIPLHSRNIDSEARNVMGYNADQLYTLACINKYSFTKAKNSGYGYFKGLRSLENKLKFAFVKRFYLKCNIDFFSIDKVGNIQNVYDDFKYNNQILIDLGFVTEDEINKYNYLR</sequence>
<proteinExistence type="predicted"/>
<dbReference type="EMBL" id="JBHMEZ010000003">
    <property type="protein sequence ID" value="MFB9052849.1"/>
    <property type="molecule type" value="Genomic_DNA"/>
</dbReference>
<evidence type="ECO:0000259" key="1">
    <source>
        <dbReference type="Pfam" id="PF00685"/>
    </source>
</evidence>
<reference evidence="2 3" key="1">
    <citation type="submission" date="2024-09" db="EMBL/GenBank/DDBJ databases">
        <authorList>
            <person name="Sun Q."/>
            <person name="Mori K."/>
        </authorList>
    </citation>
    <scope>NUCLEOTIDE SEQUENCE [LARGE SCALE GENOMIC DNA]</scope>
    <source>
        <strain evidence="2 3">CECT 8286</strain>
    </source>
</reference>
<organism evidence="2 3">
    <name type="scientific">Formosa undariae</name>
    <dbReference type="NCBI Taxonomy" id="1325436"/>
    <lineage>
        <taxon>Bacteria</taxon>
        <taxon>Pseudomonadati</taxon>
        <taxon>Bacteroidota</taxon>
        <taxon>Flavobacteriia</taxon>
        <taxon>Flavobacteriales</taxon>
        <taxon>Flavobacteriaceae</taxon>
        <taxon>Formosa</taxon>
    </lineage>
</organism>
<dbReference type="InterPro" id="IPR000863">
    <property type="entry name" value="Sulfotransferase_dom"/>
</dbReference>
<accession>A0ABV5F0A0</accession>
<dbReference type="InterPro" id="IPR027417">
    <property type="entry name" value="P-loop_NTPase"/>
</dbReference>
<comment type="caution">
    <text evidence="2">The sequence shown here is derived from an EMBL/GenBank/DDBJ whole genome shotgun (WGS) entry which is preliminary data.</text>
</comment>
<dbReference type="Pfam" id="PF00685">
    <property type="entry name" value="Sulfotransfer_1"/>
    <property type="match status" value="1"/>
</dbReference>
<dbReference type="Proteomes" id="UP001589605">
    <property type="component" value="Unassembled WGS sequence"/>
</dbReference>
<dbReference type="SUPFAM" id="SSF52540">
    <property type="entry name" value="P-loop containing nucleoside triphosphate hydrolases"/>
    <property type="match status" value="1"/>
</dbReference>
<dbReference type="RefSeq" id="WP_382382025.1">
    <property type="nucleotide sequence ID" value="NZ_JBHMEZ010000003.1"/>
</dbReference>
<gene>
    <name evidence="2" type="ORF">ACFFVB_07115</name>
</gene>
<evidence type="ECO:0000313" key="3">
    <source>
        <dbReference type="Proteomes" id="UP001589605"/>
    </source>
</evidence>
<protein>
    <submittedName>
        <fullName evidence="2">Sulfotransferase domain-containing protein</fullName>
    </submittedName>
</protein>
<evidence type="ECO:0000313" key="2">
    <source>
        <dbReference type="EMBL" id="MFB9052849.1"/>
    </source>
</evidence>
<dbReference type="Gene3D" id="3.40.50.300">
    <property type="entry name" value="P-loop containing nucleotide triphosphate hydrolases"/>
    <property type="match status" value="1"/>
</dbReference>